<evidence type="ECO:0000313" key="3">
    <source>
        <dbReference type="Proteomes" id="UP000068382"/>
    </source>
</evidence>
<sequence length="72" mass="7974">MAALNQINAQSTFAVSGIAQMIQNARVRFAQYRVYRETLNELNALSGRELADLGLNRSMLKRAALDAAYGKQ</sequence>
<proteinExistence type="predicted"/>
<gene>
    <name evidence="2" type="ORF">TRIHO_34470</name>
</gene>
<keyword evidence="3" id="KW-1185">Reference proteome</keyword>
<feature type="domain" description="YjiS-like" evidence="1">
    <location>
        <begin position="28"/>
        <end position="60"/>
    </location>
</feature>
<reference evidence="2 3" key="1">
    <citation type="submission" date="2015-12" db="EMBL/GenBank/DDBJ databases">
        <title>Genome sequence of the marine Rhodobacteraceae strain O3.65, Candidatus Tritonibacter horizontis.</title>
        <authorList>
            <person name="Poehlein A."/>
            <person name="Giebel H.A."/>
            <person name="Voget S."/>
            <person name="Brinkhoff T."/>
        </authorList>
    </citation>
    <scope>NUCLEOTIDE SEQUENCE [LARGE SCALE GENOMIC DNA]</scope>
    <source>
        <strain evidence="2 3">O3.65</strain>
    </source>
</reference>
<name>A0A132BVE7_9RHOB</name>
<accession>A0A132BVE7</accession>
<comment type="caution">
    <text evidence="2">The sequence shown here is derived from an EMBL/GenBank/DDBJ whole genome shotgun (WGS) entry which is preliminary data.</text>
</comment>
<dbReference type="AlphaFoldDB" id="A0A132BVE7"/>
<dbReference type="RefSeq" id="WP_068246528.1">
    <property type="nucleotide sequence ID" value="NZ_LPUY01000090.1"/>
</dbReference>
<evidence type="ECO:0000313" key="2">
    <source>
        <dbReference type="EMBL" id="KUP91700.1"/>
    </source>
</evidence>
<dbReference type="OrthoDB" id="8244198at2"/>
<dbReference type="Pfam" id="PF06568">
    <property type="entry name" value="YjiS-like"/>
    <property type="match status" value="1"/>
</dbReference>
<dbReference type="PATRIC" id="fig|1768241.3.peg.3600"/>
<protein>
    <recommendedName>
        <fullName evidence="1">YjiS-like domain-containing protein</fullName>
    </recommendedName>
</protein>
<dbReference type="EMBL" id="LPUY01000090">
    <property type="protein sequence ID" value="KUP91700.1"/>
    <property type="molecule type" value="Genomic_DNA"/>
</dbReference>
<dbReference type="InterPro" id="IPR009506">
    <property type="entry name" value="YjiS-like"/>
</dbReference>
<dbReference type="Proteomes" id="UP000068382">
    <property type="component" value="Unassembled WGS sequence"/>
</dbReference>
<evidence type="ECO:0000259" key="1">
    <source>
        <dbReference type="Pfam" id="PF06568"/>
    </source>
</evidence>
<organism evidence="2 3">
    <name type="scientific">Tritonibacter horizontis</name>
    <dbReference type="NCBI Taxonomy" id="1768241"/>
    <lineage>
        <taxon>Bacteria</taxon>
        <taxon>Pseudomonadati</taxon>
        <taxon>Pseudomonadota</taxon>
        <taxon>Alphaproteobacteria</taxon>
        <taxon>Rhodobacterales</taxon>
        <taxon>Paracoccaceae</taxon>
        <taxon>Tritonibacter</taxon>
    </lineage>
</organism>